<gene>
    <name evidence="2" type="ORF">Taro_024680</name>
</gene>
<proteinExistence type="predicted"/>
<evidence type="ECO:0000313" key="2">
    <source>
        <dbReference type="EMBL" id="MQL92061.1"/>
    </source>
</evidence>
<keyword evidence="1" id="KW-0472">Membrane</keyword>
<dbReference type="Proteomes" id="UP000652761">
    <property type="component" value="Unassembled WGS sequence"/>
</dbReference>
<reference evidence="2" key="1">
    <citation type="submission" date="2017-07" db="EMBL/GenBank/DDBJ databases">
        <title>Taro Niue Genome Assembly and Annotation.</title>
        <authorList>
            <person name="Atibalentja N."/>
            <person name="Keating K."/>
            <person name="Fields C.J."/>
        </authorList>
    </citation>
    <scope>NUCLEOTIDE SEQUENCE</scope>
    <source>
        <strain evidence="2">Niue_2</strain>
        <tissue evidence="2">Leaf</tissue>
    </source>
</reference>
<name>A0A843V6Y0_COLES</name>
<protein>
    <submittedName>
        <fullName evidence="2">Uncharacterized protein</fullName>
    </submittedName>
</protein>
<feature type="transmembrane region" description="Helical" evidence="1">
    <location>
        <begin position="67"/>
        <end position="90"/>
    </location>
</feature>
<organism evidence="2 3">
    <name type="scientific">Colocasia esculenta</name>
    <name type="common">Wild taro</name>
    <name type="synonym">Arum esculentum</name>
    <dbReference type="NCBI Taxonomy" id="4460"/>
    <lineage>
        <taxon>Eukaryota</taxon>
        <taxon>Viridiplantae</taxon>
        <taxon>Streptophyta</taxon>
        <taxon>Embryophyta</taxon>
        <taxon>Tracheophyta</taxon>
        <taxon>Spermatophyta</taxon>
        <taxon>Magnoliopsida</taxon>
        <taxon>Liliopsida</taxon>
        <taxon>Araceae</taxon>
        <taxon>Aroideae</taxon>
        <taxon>Colocasieae</taxon>
        <taxon>Colocasia</taxon>
    </lineage>
</organism>
<keyword evidence="1" id="KW-1133">Transmembrane helix</keyword>
<comment type="caution">
    <text evidence="2">The sequence shown here is derived from an EMBL/GenBank/DDBJ whole genome shotgun (WGS) entry which is preliminary data.</text>
</comment>
<accession>A0A843V6Y0</accession>
<keyword evidence="1" id="KW-0812">Transmembrane</keyword>
<dbReference type="EMBL" id="NMUH01001407">
    <property type="protein sequence ID" value="MQL92061.1"/>
    <property type="molecule type" value="Genomic_DNA"/>
</dbReference>
<evidence type="ECO:0000313" key="3">
    <source>
        <dbReference type="Proteomes" id="UP000652761"/>
    </source>
</evidence>
<keyword evidence="3" id="KW-1185">Reference proteome</keyword>
<evidence type="ECO:0000256" key="1">
    <source>
        <dbReference type="SAM" id="Phobius"/>
    </source>
</evidence>
<dbReference type="AlphaFoldDB" id="A0A843V6Y0"/>
<sequence>MLNATGRYVAFISEGGTLVVATLWRQVGRHLLVQKATPLWSHSGYRVSGCDLYLGWPKAVLGVFGRCAVCACAYWFVLVTTSCVVCLWWLPRQFSFRPDPHPWEPVEGVLRATSVLELETVLADSRAEGKTVVGSGVESFVELPYLNQLVHSHCLSLRWFRSHVVVSGVGPQLDWAAVVCVWCVLCGSSLASLYRGGCRQESVAGELEVWTVCPPCSCHQWQWLGCSCCDGGSHSGLTWLLRCSVSLLSRRVHAKGCFRIVFDSAGSAGVLSGPTLVVGRGITLLRCFVVLCSSLLPLSLEFLLLWLTVPCSLLSDAVLPQGLRCAVCLAGAFWQVFPERCLGGSGGGSPRTCLRCFCSSACCSVFSNGPCCWPFGLCVLVKVLPRIAPLLILEEVLPRSAQCLFWATVVLPLWFEVCHLVGLRSGEVLPGRLLALLVEVLHRAALCCFGDTWLSLPDLVEVWDVGAYVVRLWSHVVAPVFREPLVSAVI</sequence>